<reference evidence="4" key="1">
    <citation type="journal article" date="2019" name="Int. J. Syst. Evol. Microbiol.">
        <title>The Global Catalogue of Microorganisms (GCM) 10K type strain sequencing project: providing services to taxonomists for standard genome sequencing and annotation.</title>
        <authorList>
            <consortium name="The Broad Institute Genomics Platform"/>
            <consortium name="The Broad Institute Genome Sequencing Center for Infectious Disease"/>
            <person name="Wu L."/>
            <person name="Ma J."/>
        </authorList>
    </citation>
    <scope>NUCLEOTIDE SEQUENCE [LARGE SCALE GENOMIC DNA]</scope>
    <source>
        <strain evidence="4">NBRC 111980</strain>
    </source>
</reference>
<sequence length="1163" mass="122622">MFGQTTQHTDIAGRVTDYLYTYNGLLKQQGNTFYSYYNNGLLRDMVDTENGTRGYYEYDANGNRTFDGYTGKSGNWAFQQSVAEYDALNRLVKVTDPRYNIVYEYDAVGNRIHMVSTYNDAFGQPNQVQDYWYAYDAMNRFTTTMGVLSNGRGSSATDTSTYVYQGTSGDGVSIAYNTFGERVIATYAYDGHTESYAYDAQGYLTTTTLKNQDGSLMGIAVRENDLAGRVIHYIEYDANRFVTQEVWHTWDNDSLLLQDKVIAWDINAKDDNGNIAPRYTITTTTTHRLADGTVSSTYADYDSKNDGSSPHTYITTTYDYVWFDSAKQSTIKVQASNQDVKGWAPGLSAFEYDSFGRIKAAYDVEGGRGFAYQTDGEGRILQRDELLGTYNEQTGKIDNATSNRWHAYYYLDDRQIGNVGNDGVERIDYAQELAQRNFDNSDASHKRFRPVAGADFDSNYTPINSLYPTAAPGSYIVHAGDTLTSIAQALWGDSSLWWLLADANGLSLNEPLIANTVLTVPNKVTNIHNNSSTFKPYDAGKAIGNTNPTIPDAPPPPQPKGGGCGGALQIIAIVVAVVATAVTAGAAITALAPAFAGAGLGATAASIAAGVVGGAIGGAVGSIASQGVLIAGGAQNGFNWKGVAINALSAGVTYGTASAFGAGAIGSATTPGGAAAEVARDSGNFFGAVARGATAGAANNVLGSVTGLQSFSWKNIAASAVAAGVSYGLNKVVDTQLPKSVTNNGGFQLARDYSSNLAGNVAYTAATGQSVSRNLDNLLYSAAGQTLGNSIAGSIADRSKASSQQSSASKLSAAAIVRSGDALPNIAISARDIVSPIAFEAQPLEVDPYKLTFADIGPVVLSSPFDGVTGSAQTTYTSFAGVRGDAVTYSRSSSQVSLSGVRGDVLPASDLSAPSNGFATWGRGVDEPQPHIGNASLQNLGLYDWLGAGNTAAGTTFAGVQALGEKGFNFGVSLARPAIYDSLLVAGGGKGINAIPTVIELYTDAGRIASSPLTKTFGVNLSKAVPAMKMFGLWSSFAAPGIEGFSLLNQDKPVDGGDIGHFAVTGGVSFGLSKFGLPGALLGADWTILDTSAQSYHYTPAFGGNAGKYINGWRAVWATGSDNREFGIQKIQRESSGLTHEQAAGMYDLIQFGRQSKYMPKLP</sequence>
<dbReference type="CDD" id="cd00118">
    <property type="entry name" value="LysM"/>
    <property type="match status" value="1"/>
</dbReference>
<organism evidence="3 4">
    <name type="scientific">Dyella acidisoli</name>
    <dbReference type="NCBI Taxonomy" id="1867834"/>
    <lineage>
        <taxon>Bacteria</taxon>
        <taxon>Pseudomonadati</taxon>
        <taxon>Pseudomonadota</taxon>
        <taxon>Gammaproteobacteria</taxon>
        <taxon>Lysobacterales</taxon>
        <taxon>Rhodanobacteraceae</taxon>
        <taxon>Dyella</taxon>
    </lineage>
</organism>
<evidence type="ECO:0000313" key="4">
    <source>
        <dbReference type="Proteomes" id="UP001156670"/>
    </source>
</evidence>
<keyword evidence="1" id="KW-0472">Membrane</keyword>
<feature type="transmembrane region" description="Helical" evidence="1">
    <location>
        <begin position="598"/>
        <end position="620"/>
    </location>
</feature>
<feature type="transmembrane region" description="Helical" evidence="1">
    <location>
        <begin position="567"/>
        <end position="591"/>
    </location>
</feature>
<dbReference type="RefSeq" id="WP_284320358.1">
    <property type="nucleotide sequence ID" value="NZ_BSOB01000010.1"/>
</dbReference>
<dbReference type="EMBL" id="BSOB01000010">
    <property type="protein sequence ID" value="GLQ92639.1"/>
    <property type="molecule type" value="Genomic_DNA"/>
</dbReference>
<comment type="caution">
    <text evidence="3">The sequence shown here is derived from an EMBL/GenBank/DDBJ whole genome shotgun (WGS) entry which is preliminary data.</text>
</comment>
<dbReference type="InterPro" id="IPR018392">
    <property type="entry name" value="LysM"/>
</dbReference>
<name>A0ABQ5XLR5_9GAMM</name>
<dbReference type="Gene3D" id="3.10.350.10">
    <property type="entry name" value="LysM domain"/>
    <property type="match status" value="1"/>
</dbReference>
<evidence type="ECO:0000259" key="2">
    <source>
        <dbReference type="PROSITE" id="PS51782"/>
    </source>
</evidence>
<dbReference type="Gene3D" id="2.180.10.10">
    <property type="entry name" value="RHS repeat-associated core"/>
    <property type="match status" value="1"/>
</dbReference>
<protein>
    <recommendedName>
        <fullName evidence="2">LysM domain-containing protein</fullName>
    </recommendedName>
</protein>
<evidence type="ECO:0000256" key="1">
    <source>
        <dbReference type="SAM" id="Phobius"/>
    </source>
</evidence>
<accession>A0ABQ5XLR5</accession>
<dbReference type="PROSITE" id="PS51782">
    <property type="entry name" value="LYSM"/>
    <property type="match status" value="1"/>
</dbReference>
<dbReference type="InterPro" id="IPR036779">
    <property type="entry name" value="LysM_dom_sf"/>
</dbReference>
<keyword evidence="1" id="KW-1133">Transmembrane helix</keyword>
<gene>
    <name evidence="3" type="ORF">GCM10007901_15900</name>
</gene>
<dbReference type="Pfam" id="PF01476">
    <property type="entry name" value="LysM"/>
    <property type="match status" value="1"/>
</dbReference>
<proteinExistence type="predicted"/>
<keyword evidence="1" id="KW-0812">Transmembrane</keyword>
<feature type="domain" description="LysM" evidence="2">
    <location>
        <begin position="473"/>
        <end position="520"/>
    </location>
</feature>
<dbReference type="Proteomes" id="UP001156670">
    <property type="component" value="Unassembled WGS sequence"/>
</dbReference>
<evidence type="ECO:0000313" key="3">
    <source>
        <dbReference type="EMBL" id="GLQ92639.1"/>
    </source>
</evidence>
<keyword evidence="4" id="KW-1185">Reference proteome</keyword>